<dbReference type="RefSeq" id="WP_371871515.1">
    <property type="nucleotide sequence ID" value="NZ_BMXE01000006.1"/>
</dbReference>
<keyword evidence="2" id="KW-1185">Reference proteome</keyword>
<dbReference type="EMBL" id="BMXE01000006">
    <property type="protein sequence ID" value="GHB40305.1"/>
    <property type="molecule type" value="Genomic_DNA"/>
</dbReference>
<organism evidence="1 2">
    <name type="scientific">Pseudovibrio japonicus</name>
    <dbReference type="NCBI Taxonomy" id="366534"/>
    <lineage>
        <taxon>Bacteria</taxon>
        <taxon>Pseudomonadati</taxon>
        <taxon>Pseudomonadota</taxon>
        <taxon>Alphaproteobacteria</taxon>
        <taxon>Hyphomicrobiales</taxon>
        <taxon>Stappiaceae</taxon>
        <taxon>Pseudovibrio</taxon>
    </lineage>
</organism>
<dbReference type="Proteomes" id="UP000637980">
    <property type="component" value="Unassembled WGS sequence"/>
</dbReference>
<reference evidence="2" key="1">
    <citation type="journal article" date="2019" name="Int. J. Syst. Evol. Microbiol.">
        <title>The Global Catalogue of Microorganisms (GCM) 10K type strain sequencing project: providing services to taxonomists for standard genome sequencing and annotation.</title>
        <authorList>
            <consortium name="The Broad Institute Genomics Platform"/>
            <consortium name="The Broad Institute Genome Sequencing Center for Infectious Disease"/>
            <person name="Wu L."/>
            <person name="Ma J."/>
        </authorList>
    </citation>
    <scope>NUCLEOTIDE SEQUENCE [LARGE SCALE GENOMIC DNA]</scope>
    <source>
        <strain evidence="2">KCTC 12861</strain>
    </source>
</reference>
<gene>
    <name evidence="1" type="ORF">GCM10007094_32030</name>
</gene>
<sequence length="74" mass="8080">MTNNNIVLESTITCPNCGHTETETMPTDACQWFYECKSCKTLLKPLEGDCCVFCSYGTVPCPPKQSGETCCGDT</sequence>
<accession>A0ABQ3EJN0</accession>
<comment type="caution">
    <text evidence="1">The sequence shown here is derived from an EMBL/GenBank/DDBJ whole genome shotgun (WGS) entry which is preliminary data.</text>
</comment>
<name>A0ABQ3EJN0_9HYPH</name>
<protein>
    <submittedName>
        <fullName evidence="1">Uncharacterized protein</fullName>
    </submittedName>
</protein>
<dbReference type="InterPro" id="IPR047677">
    <property type="entry name" value="GDCCVxC"/>
</dbReference>
<dbReference type="NCBIfam" id="NF041374">
    <property type="entry name" value="GDCCVxC"/>
    <property type="match status" value="1"/>
</dbReference>
<evidence type="ECO:0000313" key="1">
    <source>
        <dbReference type="EMBL" id="GHB40305.1"/>
    </source>
</evidence>
<evidence type="ECO:0000313" key="2">
    <source>
        <dbReference type="Proteomes" id="UP000637980"/>
    </source>
</evidence>
<proteinExistence type="predicted"/>